<dbReference type="KEGG" id="tav:G4V39_07450"/>
<dbReference type="InterPro" id="IPR005268">
    <property type="entry name" value="CHP00725"/>
</dbReference>
<dbReference type="InterPro" id="IPR041164">
    <property type="entry name" value="LDcluster4"/>
</dbReference>
<dbReference type="Gene3D" id="3.40.50.450">
    <property type="match status" value="1"/>
</dbReference>
<dbReference type="Pfam" id="PF18306">
    <property type="entry name" value="LDcluster4"/>
    <property type="match status" value="1"/>
</dbReference>
<dbReference type="PANTHER" id="PTHR43393">
    <property type="entry name" value="CYTOKININ RIBOSIDE 5'-MONOPHOSPHATE PHOSPHORIBOHYDROLASE"/>
    <property type="match status" value="1"/>
</dbReference>
<name>A0A6G7PX66_9BACT</name>
<sequence>MASLRRIAVIGAGICESSIYEMARQVGYLLAEKGAIVYCGGLGGVMEAAAQGAKEAGGLTVGILPGNKASEANPYIDVPVVTAMSHARNAILVRSVEAVVAVSGGYGTLSEIALALKMWRPVIGLNTWPGIEGVHYVASPQEAIERVFAIIGEGC</sequence>
<dbReference type="GO" id="GO:0005829">
    <property type="term" value="C:cytosol"/>
    <property type="evidence" value="ECO:0007669"/>
    <property type="project" value="TreeGrafter"/>
</dbReference>
<evidence type="ECO:0000313" key="1">
    <source>
        <dbReference type="EMBL" id="QIJ72111.1"/>
    </source>
</evidence>
<dbReference type="SUPFAM" id="SSF102405">
    <property type="entry name" value="MCP/YpsA-like"/>
    <property type="match status" value="1"/>
</dbReference>
<dbReference type="Proteomes" id="UP000502179">
    <property type="component" value="Chromosome"/>
</dbReference>
<dbReference type="InterPro" id="IPR052341">
    <property type="entry name" value="LOG_family_nucleotidases"/>
</dbReference>
<dbReference type="NCBIfam" id="TIGR00725">
    <property type="entry name" value="TIGR00725 family protein"/>
    <property type="match status" value="1"/>
</dbReference>
<keyword evidence="2" id="KW-1185">Reference proteome</keyword>
<dbReference type="AlphaFoldDB" id="A0A6G7PX66"/>
<gene>
    <name evidence="1" type="ORF">G4V39_07450</name>
</gene>
<accession>A0A6G7PX66</accession>
<dbReference type="RefSeq" id="WP_166032329.1">
    <property type="nucleotide sequence ID" value="NZ_CP048877.1"/>
</dbReference>
<reference evidence="1 2" key="1">
    <citation type="submission" date="2020-02" db="EMBL/GenBank/DDBJ databases">
        <title>Genome analysis of Thermosulfuriphilus ammonigenes ST65T, an anaerobic thermophilic chemolithoautotrophic bacterium isolated from a deep-sea hydrothermal vent.</title>
        <authorList>
            <person name="Slobodkina G."/>
            <person name="Allioux M."/>
            <person name="Merkel A."/>
            <person name="Alain K."/>
            <person name="Jebbar M."/>
            <person name="Slobodkin A."/>
        </authorList>
    </citation>
    <scope>NUCLEOTIDE SEQUENCE [LARGE SCALE GENOMIC DNA]</scope>
    <source>
        <strain evidence="1 2">ST65</strain>
    </source>
</reference>
<organism evidence="1 2">
    <name type="scientific">Thermosulfuriphilus ammonigenes</name>
    <dbReference type="NCBI Taxonomy" id="1936021"/>
    <lineage>
        <taxon>Bacteria</taxon>
        <taxon>Pseudomonadati</taxon>
        <taxon>Thermodesulfobacteriota</taxon>
        <taxon>Thermodesulfobacteria</taxon>
        <taxon>Thermodesulfobacteriales</taxon>
        <taxon>Thermodesulfobacteriaceae</taxon>
        <taxon>Thermosulfuriphilus</taxon>
    </lineage>
</organism>
<evidence type="ECO:0000313" key="2">
    <source>
        <dbReference type="Proteomes" id="UP000502179"/>
    </source>
</evidence>
<protein>
    <submittedName>
        <fullName evidence="1">TIGR00725 family protein</fullName>
    </submittedName>
</protein>
<dbReference type="EMBL" id="CP048877">
    <property type="protein sequence ID" value="QIJ72111.1"/>
    <property type="molecule type" value="Genomic_DNA"/>
</dbReference>
<dbReference type="PANTHER" id="PTHR43393:SF3">
    <property type="entry name" value="LYSINE DECARBOXYLASE-LIKE PROTEIN"/>
    <property type="match status" value="1"/>
</dbReference>
<proteinExistence type="predicted"/>